<evidence type="ECO:0000313" key="1">
    <source>
        <dbReference type="EMBL" id="KGQ02029.1"/>
    </source>
</evidence>
<protein>
    <submittedName>
        <fullName evidence="1">Uncharacterized protein</fullName>
    </submittedName>
</protein>
<sequence>MTLDDLKALEAFPSEDLIFHIFYSALPTAWRNYVQKKIEEVQTSKYTVVILDVIPITKEIQSQVGPSKNKKKNAPPSTQVNAANLSCSESYFNTQPSAYHGCDLGDPTYLLRMQCSASWNLLASPPGHSP</sequence>
<dbReference type="GeneID" id="26970291"/>
<dbReference type="HOGENOM" id="CLU_1938790_0_0_1"/>
<gene>
    <name evidence="1" type="ORF">PAAG_11205</name>
</gene>
<organism evidence="1 2">
    <name type="scientific">Paracoccidioides lutzii (strain ATCC MYA-826 / Pb01)</name>
    <name type="common">Paracoccidioides brasiliensis</name>
    <dbReference type="NCBI Taxonomy" id="502779"/>
    <lineage>
        <taxon>Eukaryota</taxon>
        <taxon>Fungi</taxon>
        <taxon>Dikarya</taxon>
        <taxon>Ascomycota</taxon>
        <taxon>Pezizomycotina</taxon>
        <taxon>Eurotiomycetes</taxon>
        <taxon>Eurotiomycetidae</taxon>
        <taxon>Onygenales</taxon>
        <taxon>Ajellomycetaceae</taxon>
        <taxon>Paracoccidioides</taxon>
    </lineage>
</organism>
<evidence type="ECO:0000313" key="2">
    <source>
        <dbReference type="Proteomes" id="UP000002059"/>
    </source>
</evidence>
<dbReference type="OrthoDB" id="4188685at2759"/>
<keyword evidence="2" id="KW-1185">Reference proteome</keyword>
<dbReference type="Proteomes" id="UP000002059">
    <property type="component" value="Partially assembled WGS sequence"/>
</dbReference>
<dbReference type="KEGG" id="pbl:PAAG_11205"/>
<reference evidence="1 2" key="1">
    <citation type="journal article" date="2011" name="PLoS Genet.">
        <title>Comparative genomic analysis of human fungal pathogens causing paracoccidioidomycosis.</title>
        <authorList>
            <person name="Desjardins C.A."/>
            <person name="Champion M.D."/>
            <person name="Holder J.W."/>
            <person name="Muszewska A."/>
            <person name="Goldberg J."/>
            <person name="Bailao A.M."/>
            <person name="Brigido M.M."/>
            <person name="Ferreira M.E."/>
            <person name="Garcia A.M."/>
            <person name="Grynberg M."/>
            <person name="Gujja S."/>
            <person name="Heiman D.I."/>
            <person name="Henn M.R."/>
            <person name="Kodira C.D."/>
            <person name="Leon-Narvaez H."/>
            <person name="Longo L.V."/>
            <person name="Ma L.J."/>
            <person name="Malavazi I."/>
            <person name="Matsuo A.L."/>
            <person name="Morais F.V."/>
            <person name="Pereira M."/>
            <person name="Rodriguez-Brito S."/>
            <person name="Sakthikumar S."/>
            <person name="Salem-Izacc S.M."/>
            <person name="Sykes S.M."/>
            <person name="Teixeira M.M."/>
            <person name="Vallejo M.C."/>
            <person name="Walter M.E."/>
            <person name="Yandava C."/>
            <person name="Young S."/>
            <person name="Zeng Q."/>
            <person name="Zucker J."/>
            <person name="Felipe M.S."/>
            <person name="Goldman G.H."/>
            <person name="Haas B.J."/>
            <person name="McEwen J.G."/>
            <person name="Nino-Vega G."/>
            <person name="Puccia R."/>
            <person name="San-Blas G."/>
            <person name="Soares C.M."/>
            <person name="Birren B.W."/>
            <person name="Cuomo C.A."/>
        </authorList>
    </citation>
    <scope>NUCLEOTIDE SEQUENCE [LARGE SCALE GENOMIC DNA]</scope>
    <source>
        <strain evidence="2">ATCC MYA-826 / Pb01</strain>
    </source>
</reference>
<dbReference type="EMBL" id="KN293993">
    <property type="protein sequence ID" value="KGQ02029.1"/>
    <property type="molecule type" value="Genomic_DNA"/>
</dbReference>
<accession>A0A0A2VMF3</accession>
<dbReference type="RefSeq" id="XP_015703504.1">
    <property type="nucleotide sequence ID" value="XM_015846897.1"/>
</dbReference>
<proteinExistence type="predicted"/>
<dbReference type="VEuPathDB" id="FungiDB:PAAG_11205"/>
<dbReference type="AlphaFoldDB" id="A0A0A2VMF3"/>
<name>A0A0A2VMF3_PARBA</name>